<dbReference type="SUPFAM" id="SSF53474">
    <property type="entry name" value="alpha/beta-Hydrolases"/>
    <property type="match status" value="1"/>
</dbReference>
<reference evidence="1 2" key="1">
    <citation type="journal article" date="2021" name="Elife">
        <title>Chloroplast acquisition without the gene transfer in kleptoplastic sea slugs, Plakobranchus ocellatus.</title>
        <authorList>
            <person name="Maeda T."/>
            <person name="Takahashi S."/>
            <person name="Yoshida T."/>
            <person name="Shimamura S."/>
            <person name="Takaki Y."/>
            <person name="Nagai Y."/>
            <person name="Toyoda A."/>
            <person name="Suzuki Y."/>
            <person name="Arimoto A."/>
            <person name="Ishii H."/>
            <person name="Satoh N."/>
            <person name="Nishiyama T."/>
            <person name="Hasebe M."/>
            <person name="Maruyama T."/>
            <person name="Minagawa J."/>
            <person name="Obokata J."/>
            <person name="Shigenobu S."/>
        </authorList>
    </citation>
    <scope>NUCLEOTIDE SEQUENCE [LARGE SCALE GENOMIC DNA]</scope>
</reference>
<protein>
    <submittedName>
        <fullName evidence="1">Carboxylic ester hydrolase</fullName>
    </submittedName>
</protein>
<name>A0AAV4I663_9GAST</name>
<dbReference type="AlphaFoldDB" id="A0AAV4I663"/>
<sequence>MSRVGYSVLSSPKPANDEFFPLPSRQFARFLRDIKVVCPSKIFADKLNILLADTAPVYHYISEAFPSQNFKLEKSISASPSSTDLFIGWDMVAFFGSFRELGYRERQGDISFQDIVRQELLSLARTGKPNAARWHTEEINTGILRSEVTVSPAPANYFDSCEILQQFGFFRYSWTKS</sequence>
<keyword evidence="2" id="KW-1185">Reference proteome</keyword>
<dbReference type="InterPro" id="IPR029058">
    <property type="entry name" value="AB_hydrolase_fold"/>
</dbReference>
<evidence type="ECO:0000313" key="1">
    <source>
        <dbReference type="EMBL" id="GFS04161.1"/>
    </source>
</evidence>
<dbReference type="EMBL" id="BMAT01013026">
    <property type="protein sequence ID" value="GFS04161.1"/>
    <property type="molecule type" value="Genomic_DNA"/>
</dbReference>
<proteinExistence type="predicted"/>
<gene>
    <name evidence="1" type="ORF">ElyMa_006488600</name>
</gene>
<dbReference type="Proteomes" id="UP000762676">
    <property type="component" value="Unassembled WGS sequence"/>
</dbReference>
<accession>A0AAV4I663</accession>
<dbReference type="GO" id="GO:0016787">
    <property type="term" value="F:hydrolase activity"/>
    <property type="evidence" value="ECO:0007669"/>
    <property type="project" value="UniProtKB-KW"/>
</dbReference>
<organism evidence="1 2">
    <name type="scientific">Elysia marginata</name>
    <dbReference type="NCBI Taxonomy" id="1093978"/>
    <lineage>
        <taxon>Eukaryota</taxon>
        <taxon>Metazoa</taxon>
        <taxon>Spiralia</taxon>
        <taxon>Lophotrochozoa</taxon>
        <taxon>Mollusca</taxon>
        <taxon>Gastropoda</taxon>
        <taxon>Heterobranchia</taxon>
        <taxon>Euthyneura</taxon>
        <taxon>Panpulmonata</taxon>
        <taxon>Sacoglossa</taxon>
        <taxon>Placobranchoidea</taxon>
        <taxon>Plakobranchidae</taxon>
        <taxon>Elysia</taxon>
    </lineage>
</organism>
<keyword evidence="1" id="KW-0378">Hydrolase</keyword>
<dbReference type="Gene3D" id="3.40.50.1820">
    <property type="entry name" value="alpha/beta hydrolase"/>
    <property type="match status" value="1"/>
</dbReference>
<evidence type="ECO:0000313" key="2">
    <source>
        <dbReference type="Proteomes" id="UP000762676"/>
    </source>
</evidence>
<comment type="caution">
    <text evidence="1">The sequence shown here is derived from an EMBL/GenBank/DDBJ whole genome shotgun (WGS) entry which is preliminary data.</text>
</comment>